<dbReference type="Proteomes" id="UP000801492">
    <property type="component" value="Unassembled WGS sequence"/>
</dbReference>
<proteinExistence type="predicted"/>
<evidence type="ECO:0000313" key="2">
    <source>
        <dbReference type="Proteomes" id="UP000801492"/>
    </source>
</evidence>
<comment type="caution">
    <text evidence="1">The sequence shown here is derived from an EMBL/GenBank/DDBJ whole genome shotgun (WGS) entry which is preliminary data.</text>
</comment>
<gene>
    <name evidence="1" type="ORF">ILUMI_26718</name>
</gene>
<reference evidence="1" key="1">
    <citation type="submission" date="2019-08" db="EMBL/GenBank/DDBJ databases">
        <title>The genome of the North American firefly Photinus pyralis.</title>
        <authorList>
            <consortium name="Photinus pyralis genome working group"/>
            <person name="Fallon T.R."/>
            <person name="Sander Lower S.E."/>
            <person name="Weng J.-K."/>
        </authorList>
    </citation>
    <scope>NUCLEOTIDE SEQUENCE</scope>
    <source>
        <strain evidence="1">TRF0915ILg1</strain>
        <tissue evidence="1">Whole body</tissue>
    </source>
</reference>
<dbReference type="AlphaFoldDB" id="A0A8K0C7X7"/>
<accession>A0A8K0C7X7</accession>
<protein>
    <submittedName>
        <fullName evidence="1">Uncharacterized protein</fullName>
    </submittedName>
</protein>
<organism evidence="1 2">
    <name type="scientific">Ignelater luminosus</name>
    <name type="common">Cucubano</name>
    <name type="synonym">Pyrophorus luminosus</name>
    <dbReference type="NCBI Taxonomy" id="2038154"/>
    <lineage>
        <taxon>Eukaryota</taxon>
        <taxon>Metazoa</taxon>
        <taxon>Ecdysozoa</taxon>
        <taxon>Arthropoda</taxon>
        <taxon>Hexapoda</taxon>
        <taxon>Insecta</taxon>
        <taxon>Pterygota</taxon>
        <taxon>Neoptera</taxon>
        <taxon>Endopterygota</taxon>
        <taxon>Coleoptera</taxon>
        <taxon>Polyphaga</taxon>
        <taxon>Elateriformia</taxon>
        <taxon>Elateroidea</taxon>
        <taxon>Elateridae</taxon>
        <taxon>Agrypninae</taxon>
        <taxon>Pyrophorini</taxon>
        <taxon>Ignelater</taxon>
    </lineage>
</organism>
<dbReference type="EMBL" id="VTPC01091161">
    <property type="protein sequence ID" value="KAF2879457.1"/>
    <property type="molecule type" value="Genomic_DNA"/>
</dbReference>
<name>A0A8K0C7X7_IGNLU</name>
<sequence>MQDQGENGTKSLWPERLTQKLAECRSDLTEGKIRNWFKEINDYLTANNLRDVVQDPIRRFTVAYDNLQL</sequence>
<evidence type="ECO:0000313" key="1">
    <source>
        <dbReference type="EMBL" id="KAF2879457.1"/>
    </source>
</evidence>
<keyword evidence="2" id="KW-1185">Reference proteome</keyword>